<protein>
    <recommendedName>
        <fullName evidence="3">Flavodoxin domain-containing protein</fullName>
    </recommendedName>
</protein>
<comment type="caution">
    <text evidence="1">The sequence shown here is derived from an EMBL/GenBank/DDBJ whole genome shotgun (WGS) entry which is preliminary data.</text>
</comment>
<dbReference type="eggNOG" id="ENOG50335CS">
    <property type="taxonomic scope" value="Bacteria"/>
</dbReference>
<dbReference type="Proteomes" id="UP000011758">
    <property type="component" value="Unassembled WGS sequence"/>
</dbReference>
<evidence type="ECO:0000313" key="1">
    <source>
        <dbReference type="EMBL" id="EMD17292.1"/>
    </source>
</evidence>
<dbReference type="BioCyc" id="ECAT999415-HMP:GTTI-455-MONOMER"/>
<reference evidence="1 2" key="1">
    <citation type="submission" date="2013-02" db="EMBL/GenBank/DDBJ databases">
        <title>The Genome Sequence of Lactobacillus catenaformis F0143.</title>
        <authorList>
            <consortium name="The Broad Institute Genome Sequencing Platform"/>
            <person name="Earl A."/>
            <person name="Ward D."/>
            <person name="Feldgarden M."/>
            <person name="Gevers D."/>
            <person name="Izard J."/>
            <person name="Blanton J.M."/>
            <person name="Mathney J."/>
            <person name="Dewhirst F.E."/>
            <person name="Young S.K."/>
            <person name="Zeng Q."/>
            <person name="Gargeya S."/>
            <person name="Fitzgerald M."/>
            <person name="Haas B."/>
            <person name="Abouelleil A."/>
            <person name="Alvarado L."/>
            <person name="Arachchi H.M."/>
            <person name="Berlin A."/>
            <person name="Chapman S.B."/>
            <person name="Gearin G."/>
            <person name="Goldberg J."/>
            <person name="Griggs A."/>
            <person name="Gujja S."/>
            <person name="Hansen M."/>
            <person name="Heiman D."/>
            <person name="Howarth C."/>
            <person name="Larimer J."/>
            <person name="Lui A."/>
            <person name="MacDonald P.J.P."/>
            <person name="McCowen C."/>
            <person name="Montmayeur A."/>
            <person name="Murphy C."/>
            <person name="Neiman D."/>
            <person name="Pearson M."/>
            <person name="Priest M."/>
            <person name="Roberts A."/>
            <person name="Saif S."/>
            <person name="Shea T."/>
            <person name="Sisk P."/>
            <person name="Stolte C."/>
            <person name="Sykes S."/>
            <person name="Wortman J."/>
            <person name="Nusbaum C."/>
            <person name="Birren B."/>
        </authorList>
    </citation>
    <scope>NUCLEOTIDE SEQUENCE [LARGE SCALE GENOMIC DNA]</scope>
    <source>
        <strain evidence="1 2">OT 569</strain>
    </source>
</reference>
<evidence type="ECO:0008006" key="3">
    <source>
        <dbReference type="Google" id="ProtNLM"/>
    </source>
</evidence>
<dbReference type="EMBL" id="AGEJ01000008">
    <property type="protein sequence ID" value="EMD17292.1"/>
    <property type="molecule type" value="Genomic_DNA"/>
</dbReference>
<organism evidence="1 2">
    <name type="scientific">Eggerthia catenaformis OT 569 = DSM 20559</name>
    <dbReference type="NCBI Taxonomy" id="999415"/>
    <lineage>
        <taxon>Bacteria</taxon>
        <taxon>Bacillati</taxon>
        <taxon>Bacillota</taxon>
        <taxon>Erysipelotrichia</taxon>
        <taxon>Erysipelotrichales</taxon>
        <taxon>Coprobacillaceae</taxon>
        <taxon>Eggerthia</taxon>
    </lineage>
</organism>
<gene>
    <name evidence="1" type="ORF">HMPREF9943_00445</name>
</gene>
<accession>M2PA93</accession>
<sequence length="196" mass="22918">MMNNNVLIISCSLLHNYIHTEMFVKSMHTMLTGEIKNVDIRDVHCFDISSFSQYDTVLFIYELSMGTLPSVAITLLKQLETVLKHADIYCIAATDLYEPEACEISCRQLERWAQLNHLNYMGSLMIGSLYLQNYLSIRMVTKAYLKRLSKAIKENSQISLQTTCFSMKQFMKLGNIYWKKEIKKKQKELFKKMKNQ</sequence>
<dbReference type="SUPFAM" id="SSF52218">
    <property type="entry name" value="Flavoproteins"/>
    <property type="match status" value="1"/>
</dbReference>
<dbReference type="STRING" id="999415.HMPREF9943_00445"/>
<evidence type="ECO:0000313" key="2">
    <source>
        <dbReference type="Proteomes" id="UP000011758"/>
    </source>
</evidence>
<name>M2PA93_9FIRM</name>
<keyword evidence="2" id="KW-1185">Reference proteome</keyword>
<dbReference type="AlphaFoldDB" id="M2PA93"/>
<dbReference type="InterPro" id="IPR029039">
    <property type="entry name" value="Flavoprotein-like_sf"/>
</dbReference>
<proteinExistence type="predicted"/>